<dbReference type="EMBL" id="BMQD01000014">
    <property type="protein sequence ID" value="GGK80245.1"/>
    <property type="molecule type" value="Genomic_DNA"/>
</dbReference>
<keyword evidence="1" id="KW-1133">Transmembrane helix</keyword>
<feature type="transmembrane region" description="Helical" evidence="1">
    <location>
        <begin position="68"/>
        <end position="89"/>
    </location>
</feature>
<evidence type="ECO:0000313" key="3">
    <source>
        <dbReference type="EMBL" id="GGK80245.1"/>
    </source>
</evidence>
<organism evidence="3 4">
    <name type="scientific">Planomonospora parontospora</name>
    <dbReference type="NCBI Taxonomy" id="58119"/>
    <lineage>
        <taxon>Bacteria</taxon>
        <taxon>Bacillati</taxon>
        <taxon>Actinomycetota</taxon>
        <taxon>Actinomycetes</taxon>
        <taxon>Streptosporangiales</taxon>
        <taxon>Streptosporangiaceae</taxon>
        <taxon>Planomonospora</taxon>
    </lineage>
</organism>
<dbReference type="InterPro" id="IPR028087">
    <property type="entry name" value="Tad_N"/>
</dbReference>
<keyword evidence="1" id="KW-0472">Membrane</keyword>
<evidence type="ECO:0000313" key="4">
    <source>
        <dbReference type="Proteomes" id="UP000627984"/>
    </source>
</evidence>
<dbReference type="Proteomes" id="UP000627984">
    <property type="component" value="Unassembled WGS sequence"/>
</dbReference>
<sequence length="181" mass="18302">MVTPPLPGGGGFSLSSAEVGDGQALPVSSRKTITGKRFPCRVDSAVPSLDLTERELPSVVDPRERGSATVWTVAVMAVIFTLAVTVVLIGTARVARHRAQTAADLGALAAARFAFTEPGRGCAEAASLAAANGARLLRCSTGADGIADVQVAVGFSLPVAGGREASARARAGPVHITDRAG</sequence>
<dbReference type="InterPro" id="IPR021202">
    <property type="entry name" value="Rv3654c-like"/>
</dbReference>
<proteinExistence type="predicted"/>
<dbReference type="NCBIfam" id="TIGR03816">
    <property type="entry name" value="tadE_like_DECH"/>
    <property type="match status" value="1"/>
</dbReference>
<reference evidence="3" key="1">
    <citation type="journal article" date="2014" name="Int. J. Syst. Evol. Microbiol.">
        <title>Complete genome sequence of Corynebacterium casei LMG S-19264T (=DSM 44701T), isolated from a smear-ripened cheese.</title>
        <authorList>
            <consortium name="US DOE Joint Genome Institute (JGI-PGF)"/>
            <person name="Walter F."/>
            <person name="Albersmeier A."/>
            <person name="Kalinowski J."/>
            <person name="Ruckert C."/>
        </authorList>
    </citation>
    <scope>NUCLEOTIDE SEQUENCE</scope>
    <source>
        <strain evidence="3">JCM 3093</strain>
    </source>
</reference>
<name>A0AA37BJC3_9ACTN</name>
<gene>
    <name evidence="3" type="ORF">GCM10010126_44490</name>
</gene>
<dbReference type="Pfam" id="PF13400">
    <property type="entry name" value="Tad"/>
    <property type="match status" value="1"/>
</dbReference>
<dbReference type="AlphaFoldDB" id="A0AA37BJC3"/>
<protein>
    <recommendedName>
        <fullName evidence="2">Putative Flp pilus-assembly TadG-like N-terminal domain-containing protein</fullName>
    </recommendedName>
</protein>
<evidence type="ECO:0000256" key="1">
    <source>
        <dbReference type="SAM" id="Phobius"/>
    </source>
</evidence>
<feature type="domain" description="Putative Flp pilus-assembly TadG-like N-terminal" evidence="2">
    <location>
        <begin position="66"/>
        <end position="112"/>
    </location>
</feature>
<comment type="caution">
    <text evidence="3">The sequence shown here is derived from an EMBL/GenBank/DDBJ whole genome shotgun (WGS) entry which is preliminary data.</text>
</comment>
<keyword evidence="1" id="KW-0812">Transmembrane</keyword>
<evidence type="ECO:0000259" key="2">
    <source>
        <dbReference type="Pfam" id="PF13400"/>
    </source>
</evidence>
<reference evidence="3" key="2">
    <citation type="submission" date="2022-09" db="EMBL/GenBank/DDBJ databases">
        <authorList>
            <person name="Sun Q."/>
            <person name="Ohkuma M."/>
        </authorList>
    </citation>
    <scope>NUCLEOTIDE SEQUENCE</scope>
    <source>
        <strain evidence="3">JCM 3093</strain>
    </source>
</reference>
<accession>A0AA37BJC3</accession>